<dbReference type="Proteomes" id="UP000324748">
    <property type="component" value="Unassembled WGS sequence"/>
</dbReference>
<protein>
    <submittedName>
        <fullName evidence="1">Uncharacterized protein</fullName>
    </submittedName>
</protein>
<comment type="caution">
    <text evidence="1">The sequence shown here is derived from an EMBL/GenBank/DDBJ whole genome shotgun (WGS) entry which is preliminary data.</text>
</comment>
<evidence type="ECO:0000313" key="2">
    <source>
        <dbReference type="Proteomes" id="UP000324748"/>
    </source>
</evidence>
<accession>A0A5B0LM92</accession>
<proteinExistence type="predicted"/>
<reference evidence="1 2" key="1">
    <citation type="submission" date="2019-05" db="EMBL/GenBank/DDBJ databases">
        <title>Emergence of the Ug99 lineage of the wheat stem rust pathogen through somatic hybridization.</title>
        <authorList>
            <person name="Li F."/>
            <person name="Upadhyaya N.M."/>
            <person name="Sperschneider J."/>
            <person name="Matny O."/>
            <person name="Nguyen-Phuc H."/>
            <person name="Mago R."/>
            <person name="Raley C."/>
            <person name="Miller M.E."/>
            <person name="Silverstein K.A.T."/>
            <person name="Henningsen E."/>
            <person name="Hirsch C.D."/>
            <person name="Visser B."/>
            <person name="Pretorius Z.A."/>
            <person name="Steffenson B.J."/>
            <person name="Schwessinger B."/>
            <person name="Dodds P.N."/>
            <person name="Figueroa M."/>
        </authorList>
    </citation>
    <scope>NUCLEOTIDE SEQUENCE [LARGE SCALE GENOMIC DNA]</scope>
    <source>
        <strain evidence="1">21-0</strain>
    </source>
</reference>
<keyword evidence="2" id="KW-1185">Reference proteome</keyword>
<organism evidence="1 2">
    <name type="scientific">Puccinia graminis f. sp. tritici</name>
    <dbReference type="NCBI Taxonomy" id="56615"/>
    <lineage>
        <taxon>Eukaryota</taxon>
        <taxon>Fungi</taxon>
        <taxon>Dikarya</taxon>
        <taxon>Basidiomycota</taxon>
        <taxon>Pucciniomycotina</taxon>
        <taxon>Pucciniomycetes</taxon>
        <taxon>Pucciniales</taxon>
        <taxon>Pucciniaceae</taxon>
        <taxon>Puccinia</taxon>
    </lineage>
</organism>
<dbReference type="EMBL" id="VSWC01000197">
    <property type="protein sequence ID" value="KAA1064644.1"/>
    <property type="molecule type" value="Genomic_DNA"/>
</dbReference>
<sequence>MLDHLDSSKAFASKTAASVCLDRWNDVARKIVNKRLVSPTDRFKSGPSSGGKLKHTEVLRIPVTKDINENPIASAVSGCCSFKRQSWIFTEQRESRKADGGQFGGSFDPGIGQALDFPEQKGSGWPAMCKRTLLDASCGQLHSLWIGFVYWMVDLTSKLPYRLKKQNKGGESWRCLKINLNGAYNVNMRSPGARLFKFTSIK</sequence>
<evidence type="ECO:0000313" key="1">
    <source>
        <dbReference type="EMBL" id="KAA1064644.1"/>
    </source>
</evidence>
<gene>
    <name evidence="1" type="ORF">PGT21_010513</name>
</gene>
<name>A0A5B0LM92_PUCGR</name>
<dbReference type="AlphaFoldDB" id="A0A5B0LM92"/>